<evidence type="ECO:0000313" key="2">
    <source>
        <dbReference type="EMBL" id="KAK3380131.1"/>
    </source>
</evidence>
<comment type="caution">
    <text evidence="2">The sequence shown here is derived from an EMBL/GenBank/DDBJ whole genome shotgun (WGS) entry which is preliminary data.</text>
</comment>
<organism evidence="2 3">
    <name type="scientific">Lasiosphaeria ovina</name>
    <dbReference type="NCBI Taxonomy" id="92902"/>
    <lineage>
        <taxon>Eukaryota</taxon>
        <taxon>Fungi</taxon>
        <taxon>Dikarya</taxon>
        <taxon>Ascomycota</taxon>
        <taxon>Pezizomycotina</taxon>
        <taxon>Sordariomycetes</taxon>
        <taxon>Sordariomycetidae</taxon>
        <taxon>Sordariales</taxon>
        <taxon>Lasiosphaeriaceae</taxon>
        <taxon>Lasiosphaeria</taxon>
    </lineage>
</organism>
<gene>
    <name evidence="2" type="ORF">B0T24DRAFT_614271</name>
</gene>
<evidence type="ECO:0000313" key="3">
    <source>
        <dbReference type="Proteomes" id="UP001287356"/>
    </source>
</evidence>
<keyword evidence="3" id="KW-1185">Reference proteome</keyword>
<reference evidence="2" key="2">
    <citation type="submission" date="2023-06" db="EMBL/GenBank/DDBJ databases">
        <authorList>
            <consortium name="Lawrence Berkeley National Laboratory"/>
            <person name="Haridas S."/>
            <person name="Hensen N."/>
            <person name="Bonometti L."/>
            <person name="Westerberg I."/>
            <person name="Brannstrom I.O."/>
            <person name="Guillou S."/>
            <person name="Cros-Aarteil S."/>
            <person name="Calhoun S."/>
            <person name="Kuo A."/>
            <person name="Mondo S."/>
            <person name="Pangilinan J."/>
            <person name="Riley R."/>
            <person name="Labutti K."/>
            <person name="Andreopoulos B."/>
            <person name="Lipzen A."/>
            <person name="Chen C."/>
            <person name="Yanf M."/>
            <person name="Daum C."/>
            <person name="Ng V."/>
            <person name="Clum A."/>
            <person name="Steindorff A."/>
            <person name="Ohm R."/>
            <person name="Martin F."/>
            <person name="Silar P."/>
            <person name="Natvig D."/>
            <person name="Lalanne C."/>
            <person name="Gautier V."/>
            <person name="Ament-Velasquez S.L."/>
            <person name="Kruys A."/>
            <person name="Hutchinson M.I."/>
            <person name="Powell A.J."/>
            <person name="Barry K."/>
            <person name="Miller A.N."/>
            <person name="Grigoriev I.V."/>
            <person name="Debuchy R."/>
            <person name="Gladieux P."/>
            <person name="Thoren M.H."/>
            <person name="Johannesson H."/>
        </authorList>
    </citation>
    <scope>NUCLEOTIDE SEQUENCE</scope>
    <source>
        <strain evidence="2">CBS 958.72</strain>
    </source>
</reference>
<reference evidence="2" key="1">
    <citation type="journal article" date="2023" name="Mol. Phylogenet. Evol.">
        <title>Genome-scale phylogeny and comparative genomics of the fungal order Sordariales.</title>
        <authorList>
            <person name="Hensen N."/>
            <person name="Bonometti L."/>
            <person name="Westerberg I."/>
            <person name="Brannstrom I.O."/>
            <person name="Guillou S."/>
            <person name="Cros-Aarteil S."/>
            <person name="Calhoun S."/>
            <person name="Haridas S."/>
            <person name="Kuo A."/>
            <person name="Mondo S."/>
            <person name="Pangilinan J."/>
            <person name="Riley R."/>
            <person name="LaButti K."/>
            <person name="Andreopoulos B."/>
            <person name="Lipzen A."/>
            <person name="Chen C."/>
            <person name="Yan M."/>
            <person name="Daum C."/>
            <person name="Ng V."/>
            <person name="Clum A."/>
            <person name="Steindorff A."/>
            <person name="Ohm R.A."/>
            <person name="Martin F."/>
            <person name="Silar P."/>
            <person name="Natvig D.O."/>
            <person name="Lalanne C."/>
            <person name="Gautier V."/>
            <person name="Ament-Velasquez S.L."/>
            <person name="Kruys A."/>
            <person name="Hutchinson M.I."/>
            <person name="Powell A.J."/>
            <person name="Barry K."/>
            <person name="Miller A.N."/>
            <person name="Grigoriev I.V."/>
            <person name="Debuchy R."/>
            <person name="Gladieux P."/>
            <person name="Hiltunen Thoren M."/>
            <person name="Johannesson H."/>
        </authorList>
    </citation>
    <scope>NUCLEOTIDE SEQUENCE</scope>
    <source>
        <strain evidence="2">CBS 958.72</strain>
    </source>
</reference>
<dbReference type="EMBL" id="JAULSN010000002">
    <property type="protein sequence ID" value="KAK3380131.1"/>
    <property type="molecule type" value="Genomic_DNA"/>
</dbReference>
<feature type="region of interest" description="Disordered" evidence="1">
    <location>
        <begin position="52"/>
        <end position="76"/>
    </location>
</feature>
<dbReference type="Proteomes" id="UP001287356">
    <property type="component" value="Unassembled WGS sequence"/>
</dbReference>
<accession>A0AAE0NEM0</accession>
<evidence type="ECO:0000256" key="1">
    <source>
        <dbReference type="SAM" id="MobiDB-lite"/>
    </source>
</evidence>
<feature type="non-terminal residue" evidence="2">
    <location>
        <position position="76"/>
    </location>
</feature>
<feature type="compositionally biased region" description="Low complexity" evidence="1">
    <location>
        <begin position="52"/>
        <end position="61"/>
    </location>
</feature>
<sequence length="76" mass="8225">MGWAWLAGLAGLAVPLSLLVRSILYVCMYLRSGNAYVYQSHPLQPRLFPACSSMQPASQPASQPPPPSQQLSIPTL</sequence>
<dbReference type="AlphaFoldDB" id="A0AAE0NEM0"/>
<proteinExistence type="predicted"/>
<protein>
    <submittedName>
        <fullName evidence="2">Uncharacterized protein</fullName>
    </submittedName>
</protein>
<name>A0AAE0NEM0_9PEZI</name>